<keyword evidence="1" id="KW-0812">Transmembrane</keyword>
<dbReference type="RefSeq" id="WP_174191815.1">
    <property type="nucleotide sequence ID" value="NZ_JABULH010000001.1"/>
</dbReference>
<reference evidence="2 3" key="1">
    <citation type="submission" date="2020-06" db="EMBL/GenBank/DDBJ databases">
        <title>Sphingomonas hominis sp. nov., a member of the Sphingomonas, isolated from the hair of a 22-year-old girl.</title>
        <authorList>
            <person name="Zhang D.-F."/>
            <person name="Cui X.-W."/>
        </authorList>
    </citation>
    <scope>NUCLEOTIDE SEQUENCE [LARGE SCALE GENOMIC DNA]</scope>
    <source>
        <strain evidence="2 3">HHU CXW</strain>
    </source>
</reference>
<evidence type="ECO:0000313" key="2">
    <source>
        <dbReference type="EMBL" id="NTS63704.1"/>
    </source>
</evidence>
<dbReference type="Proteomes" id="UP000621447">
    <property type="component" value="Unassembled WGS sequence"/>
</dbReference>
<keyword evidence="1" id="KW-1133">Transmembrane helix</keyword>
<proteinExistence type="predicted"/>
<protein>
    <submittedName>
        <fullName evidence="2">Uncharacterized protein</fullName>
    </submittedName>
</protein>
<feature type="transmembrane region" description="Helical" evidence="1">
    <location>
        <begin position="12"/>
        <end position="32"/>
    </location>
</feature>
<dbReference type="EMBL" id="JABULH010000001">
    <property type="protein sequence ID" value="NTS63704.1"/>
    <property type="molecule type" value="Genomic_DNA"/>
</dbReference>
<evidence type="ECO:0000313" key="3">
    <source>
        <dbReference type="Proteomes" id="UP000621447"/>
    </source>
</evidence>
<keyword evidence="1" id="KW-0472">Membrane</keyword>
<accession>A0ABX2JH28</accession>
<comment type="caution">
    <text evidence="2">The sequence shown here is derived from an EMBL/GenBank/DDBJ whole genome shotgun (WGS) entry which is preliminary data.</text>
</comment>
<sequence length="115" mass="12999">MHPGIQRHVQRYFFSLRIAAMVIVAGLIYSALDLWWHGFVVVHDPMRLVRAAAIEDGGARRPMRSFSPGYWATRPTLDGVIRITCRNGMQVARGDVQPGRQTSYTVTRDDCARAQ</sequence>
<gene>
    <name evidence="2" type="ORF">HRV97_00845</name>
</gene>
<name>A0ABX2JH28_9SPHN</name>
<organism evidence="2 3">
    <name type="scientific">Sphingomonas hominis</name>
    <dbReference type="NCBI Taxonomy" id="2741495"/>
    <lineage>
        <taxon>Bacteria</taxon>
        <taxon>Pseudomonadati</taxon>
        <taxon>Pseudomonadota</taxon>
        <taxon>Alphaproteobacteria</taxon>
        <taxon>Sphingomonadales</taxon>
        <taxon>Sphingomonadaceae</taxon>
        <taxon>Sphingomonas</taxon>
    </lineage>
</organism>
<keyword evidence="3" id="KW-1185">Reference proteome</keyword>
<evidence type="ECO:0000256" key="1">
    <source>
        <dbReference type="SAM" id="Phobius"/>
    </source>
</evidence>